<comment type="caution">
    <text evidence="2">The sequence shown here is derived from an EMBL/GenBank/DDBJ whole genome shotgun (WGS) entry which is preliminary data.</text>
</comment>
<evidence type="ECO:0000256" key="1">
    <source>
        <dbReference type="SAM" id="MobiDB-lite"/>
    </source>
</evidence>
<evidence type="ECO:0000313" key="2">
    <source>
        <dbReference type="EMBL" id="KAL0177519.1"/>
    </source>
</evidence>
<keyword evidence="3" id="KW-1185">Reference proteome</keyword>
<dbReference type="Proteomes" id="UP001529510">
    <property type="component" value="Unassembled WGS sequence"/>
</dbReference>
<name>A0ABD0PUF6_CIRMR</name>
<reference evidence="2 3" key="1">
    <citation type="submission" date="2024-05" db="EMBL/GenBank/DDBJ databases">
        <title>Genome sequencing and assembly of Indian major carp, Cirrhinus mrigala (Hamilton, 1822).</title>
        <authorList>
            <person name="Mohindra V."/>
            <person name="Chowdhury L.M."/>
            <person name="Lal K."/>
            <person name="Jena J.K."/>
        </authorList>
    </citation>
    <scope>NUCLEOTIDE SEQUENCE [LARGE SCALE GENOMIC DNA]</scope>
    <source>
        <strain evidence="2">CM1030</strain>
        <tissue evidence="2">Blood</tissue>
    </source>
</reference>
<protein>
    <submittedName>
        <fullName evidence="2">Uncharacterized protein</fullName>
    </submittedName>
</protein>
<sequence>MSGRRRSKPNRGGGRFNKPGGGGGGGGGGNKKAAGGCWDDEDDFSLDLGPSRSFKPPSSRGSRGFRGGRSQALPRKHDEEEKRSRFRHEQVQLPLQKIHMTSENKLQVKEL</sequence>
<feature type="non-terminal residue" evidence="2">
    <location>
        <position position="111"/>
    </location>
</feature>
<feature type="region of interest" description="Disordered" evidence="1">
    <location>
        <begin position="1"/>
        <end position="89"/>
    </location>
</feature>
<gene>
    <name evidence="2" type="ORF">M9458_026413</name>
</gene>
<feature type="compositionally biased region" description="Basic and acidic residues" evidence="1">
    <location>
        <begin position="75"/>
        <end position="89"/>
    </location>
</feature>
<feature type="compositionally biased region" description="Gly residues" evidence="1">
    <location>
        <begin position="11"/>
        <end position="30"/>
    </location>
</feature>
<evidence type="ECO:0000313" key="3">
    <source>
        <dbReference type="Proteomes" id="UP001529510"/>
    </source>
</evidence>
<dbReference type="EMBL" id="JAMKFB020000013">
    <property type="protein sequence ID" value="KAL0177519.1"/>
    <property type="molecule type" value="Genomic_DNA"/>
</dbReference>
<accession>A0ABD0PUF6</accession>
<organism evidence="2 3">
    <name type="scientific">Cirrhinus mrigala</name>
    <name type="common">Mrigala</name>
    <dbReference type="NCBI Taxonomy" id="683832"/>
    <lineage>
        <taxon>Eukaryota</taxon>
        <taxon>Metazoa</taxon>
        <taxon>Chordata</taxon>
        <taxon>Craniata</taxon>
        <taxon>Vertebrata</taxon>
        <taxon>Euteleostomi</taxon>
        <taxon>Actinopterygii</taxon>
        <taxon>Neopterygii</taxon>
        <taxon>Teleostei</taxon>
        <taxon>Ostariophysi</taxon>
        <taxon>Cypriniformes</taxon>
        <taxon>Cyprinidae</taxon>
        <taxon>Labeoninae</taxon>
        <taxon>Labeonini</taxon>
        <taxon>Cirrhinus</taxon>
    </lineage>
</organism>
<proteinExistence type="predicted"/>
<dbReference type="AlphaFoldDB" id="A0ABD0PUF6"/>